<dbReference type="PROSITE" id="PS50970">
    <property type="entry name" value="HCY"/>
    <property type="match status" value="1"/>
</dbReference>
<dbReference type="GO" id="GO:0033528">
    <property type="term" value="P:S-methylmethionine cycle"/>
    <property type="evidence" value="ECO:0007669"/>
    <property type="project" value="TreeGrafter"/>
</dbReference>
<dbReference type="EMBL" id="CAKKMG010000075">
    <property type="protein sequence ID" value="CAH0281129.1"/>
    <property type="molecule type" value="Genomic_DNA"/>
</dbReference>
<comment type="caution">
    <text evidence="8">The sequence shown here is derived from an EMBL/GenBank/DDBJ whole genome shotgun (WGS) entry which is preliminary data.</text>
</comment>
<keyword evidence="2 6" id="KW-0808">Transferase</keyword>
<proteinExistence type="predicted"/>
<dbReference type="GO" id="GO:0008270">
    <property type="term" value="F:zinc ion binding"/>
    <property type="evidence" value="ECO:0007669"/>
    <property type="project" value="InterPro"/>
</dbReference>
<dbReference type="GO" id="GO:0032259">
    <property type="term" value="P:methylation"/>
    <property type="evidence" value="ECO:0007669"/>
    <property type="project" value="UniProtKB-KW"/>
</dbReference>
<dbReference type="Proteomes" id="UP000789326">
    <property type="component" value="Unassembled WGS sequence"/>
</dbReference>
<feature type="binding site" evidence="6">
    <location>
        <position position="299"/>
    </location>
    <ligand>
        <name>Zn(2+)</name>
        <dbReference type="ChEBI" id="CHEBI:29105"/>
    </ligand>
</feature>
<accession>A0A9W4PHH1</accession>
<dbReference type="NCBIfam" id="NF007020">
    <property type="entry name" value="PRK09485.1"/>
    <property type="match status" value="1"/>
</dbReference>
<dbReference type="AlphaFoldDB" id="A0A9W4PHH1"/>
<evidence type="ECO:0000256" key="3">
    <source>
        <dbReference type="ARBA" id="ARBA00022723"/>
    </source>
</evidence>
<evidence type="ECO:0000313" key="8">
    <source>
        <dbReference type="EMBL" id="CAH0281129.1"/>
    </source>
</evidence>
<reference evidence="8" key="1">
    <citation type="submission" date="2021-11" db="EMBL/GenBank/DDBJ databases">
        <authorList>
            <person name="Bulgarelli D."/>
        </authorList>
    </citation>
    <scope>NUCLEOTIDE SEQUENCE</scope>
    <source>
        <strain evidence="8">Bi133</strain>
    </source>
</reference>
<feature type="domain" description="Hcy-binding" evidence="7">
    <location>
        <begin position="6"/>
        <end position="313"/>
    </location>
</feature>
<gene>
    <name evidence="8" type="primary">mmuM</name>
    <name evidence="8" type="ORF">SRABI133_03954</name>
</gene>
<dbReference type="PANTHER" id="PTHR46015:SF1">
    <property type="entry name" value="HOMOCYSTEINE S-METHYLTRANSFERASE-LIKE ISOFORM 1"/>
    <property type="match status" value="1"/>
</dbReference>
<dbReference type="InterPro" id="IPR036589">
    <property type="entry name" value="HCY_dom_sf"/>
</dbReference>
<dbReference type="FunFam" id="3.20.20.330:FF:000002">
    <property type="entry name" value="Homocysteine S-methyltransferase"/>
    <property type="match status" value="1"/>
</dbReference>
<evidence type="ECO:0000256" key="5">
    <source>
        <dbReference type="ARBA" id="ARBA00076752"/>
    </source>
</evidence>
<dbReference type="GO" id="GO:0009086">
    <property type="term" value="P:methionine biosynthetic process"/>
    <property type="evidence" value="ECO:0007669"/>
    <property type="project" value="InterPro"/>
</dbReference>
<evidence type="ECO:0000256" key="6">
    <source>
        <dbReference type="PROSITE-ProRule" id="PRU00333"/>
    </source>
</evidence>
<name>A0A9W4PHH1_9BACI</name>
<evidence type="ECO:0000256" key="4">
    <source>
        <dbReference type="ARBA" id="ARBA00022833"/>
    </source>
</evidence>
<dbReference type="InterPro" id="IPR017226">
    <property type="entry name" value="BHMT-like"/>
</dbReference>
<dbReference type="PIRSF" id="PIRSF037505">
    <property type="entry name" value="Betaine_HMT"/>
    <property type="match status" value="1"/>
</dbReference>
<dbReference type="RefSeq" id="WP_230303290.1">
    <property type="nucleotide sequence ID" value="NZ_CAKKMG010000075.1"/>
</dbReference>
<dbReference type="GO" id="GO:0008898">
    <property type="term" value="F:S-adenosylmethionine-homocysteine S-methyltransferase activity"/>
    <property type="evidence" value="ECO:0007669"/>
    <property type="project" value="TreeGrafter"/>
</dbReference>
<dbReference type="PANTHER" id="PTHR46015">
    <property type="entry name" value="ZGC:172121"/>
    <property type="match status" value="1"/>
</dbReference>
<sequence>MKNKINPIDAILRDHSVMILDGALATELERHGCDLDDPLWSARVLLENPEVIYQVHSDYFRAGADCAITASYQATVEGFALRGIQEKEALELIRKTVLLARKARDEFWMEEEYQTIRPKPLVAASVGPYGAYLADGSEYVGNYGVSDETLTAFHRSRISALIEAGADILAFETIPSLQEAKVLHSLLKEYPEVYAWLSFSLKNEKAISDGTLLEECTRLFGDSEQIAAIGINCAPISGITEAIQVLRSNTHKPIIVYPNSGETYNPETKTWHGEESCNRLDLKSEEWHHAGARLIGGCCRTAPHHIADISRKWRPSVVVSS</sequence>
<dbReference type="Gene3D" id="3.20.20.330">
    <property type="entry name" value="Homocysteine-binding-like domain"/>
    <property type="match status" value="1"/>
</dbReference>
<keyword evidence="1 6" id="KW-0489">Methyltransferase</keyword>
<protein>
    <recommendedName>
        <fullName evidence="5">S-methylmethionine:homocysteine methyltransferase</fullName>
    </recommendedName>
</protein>
<dbReference type="InterPro" id="IPR051486">
    <property type="entry name" value="Hcy_S-methyltransferase"/>
</dbReference>
<comment type="cofactor">
    <cofactor evidence="6">
        <name>Zn(2+)</name>
        <dbReference type="ChEBI" id="CHEBI:29105"/>
    </cofactor>
</comment>
<feature type="binding site" evidence="6">
    <location>
        <position position="233"/>
    </location>
    <ligand>
        <name>Zn(2+)</name>
        <dbReference type="ChEBI" id="CHEBI:29105"/>
    </ligand>
</feature>
<dbReference type="InterPro" id="IPR003726">
    <property type="entry name" value="HCY_dom"/>
</dbReference>
<evidence type="ECO:0000259" key="7">
    <source>
        <dbReference type="PROSITE" id="PS50970"/>
    </source>
</evidence>
<keyword evidence="4 6" id="KW-0862">Zinc</keyword>
<dbReference type="SUPFAM" id="SSF82282">
    <property type="entry name" value="Homocysteine S-methyltransferase"/>
    <property type="match status" value="1"/>
</dbReference>
<feature type="binding site" evidence="6">
    <location>
        <position position="298"/>
    </location>
    <ligand>
        <name>Zn(2+)</name>
        <dbReference type="ChEBI" id="CHEBI:29105"/>
    </ligand>
</feature>
<keyword evidence="3 6" id="KW-0479">Metal-binding</keyword>
<organism evidence="8 9">
    <name type="scientific">Peribacillus simplex</name>
    <dbReference type="NCBI Taxonomy" id="1478"/>
    <lineage>
        <taxon>Bacteria</taxon>
        <taxon>Bacillati</taxon>
        <taxon>Bacillota</taxon>
        <taxon>Bacilli</taxon>
        <taxon>Bacillales</taxon>
        <taxon>Bacillaceae</taxon>
        <taxon>Peribacillus</taxon>
    </lineage>
</organism>
<dbReference type="Pfam" id="PF02574">
    <property type="entry name" value="S-methyl_trans"/>
    <property type="match status" value="1"/>
</dbReference>
<evidence type="ECO:0000256" key="1">
    <source>
        <dbReference type="ARBA" id="ARBA00022603"/>
    </source>
</evidence>
<evidence type="ECO:0000313" key="9">
    <source>
        <dbReference type="Proteomes" id="UP000789326"/>
    </source>
</evidence>
<evidence type="ECO:0000256" key="2">
    <source>
        <dbReference type="ARBA" id="ARBA00022679"/>
    </source>
</evidence>